<dbReference type="RefSeq" id="XP_065987080.1">
    <property type="nucleotide sequence ID" value="XM_066130913.1"/>
</dbReference>
<keyword evidence="2" id="KW-1185">Reference proteome</keyword>
<protein>
    <submittedName>
        <fullName evidence="1">Uncharacterized protein</fullName>
    </submittedName>
</protein>
<evidence type="ECO:0000313" key="1">
    <source>
        <dbReference type="EMBL" id="QLI70738.1"/>
    </source>
</evidence>
<gene>
    <name evidence="1" type="ORF">G6M90_00g069470</name>
</gene>
<dbReference type="Proteomes" id="UP000510686">
    <property type="component" value="Chromosome 4"/>
</dbReference>
<dbReference type="AlphaFoldDB" id="A0A7D5UZI0"/>
<organism evidence="1 2">
    <name type="scientific">Metarhizium brunneum</name>
    <dbReference type="NCBI Taxonomy" id="500148"/>
    <lineage>
        <taxon>Eukaryota</taxon>
        <taxon>Fungi</taxon>
        <taxon>Dikarya</taxon>
        <taxon>Ascomycota</taxon>
        <taxon>Pezizomycotina</taxon>
        <taxon>Sordariomycetes</taxon>
        <taxon>Hypocreomycetidae</taxon>
        <taxon>Hypocreales</taxon>
        <taxon>Clavicipitaceae</taxon>
        <taxon>Metarhizium</taxon>
    </lineage>
</organism>
<evidence type="ECO:0000313" key="2">
    <source>
        <dbReference type="Proteomes" id="UP000510686"/>
    </source>
</evidence>
<dbReference type="KEGG" id="mbrn:90967919"/>
<name>A0A7D5UZI0_9HYPO</name>
<sequence>MPEVHCEVKLITIMFKSYDPGLQRLPKSKKVSIPKTYSKGFVPQENLEQNEAVTEMSEDHGMTGDDAVGVTIRIEDINML</sequence>
<reference evidence="1 2" key="1">
    <citation type="submission" date="2020-07" db="EMBL/GenBank/DDBJ databases">
        <title>Telomere length de novo assembly of all 7 chromosomes of the fungus, Metarhizium brunneum, using a novel assembly pipeline.</title>
        <authorList>
            <person name="Saud z."/>
            <person name="Kortsinoglou A."/>
            <person name="Kouvelis V.N."/>
            <person name="Butt T.M."/>
        </authorList>
    </citation>
    <scope>NUCLEOTIDE SEQUENCE [LARGE SCALE GENOMIC DNA]</scope>
    <source>
        <strain evidence="1 2">4556</strain>
    </source>
</reference>
<dbReference type="EMBL" id="CP058935">
    <property type="protein sequence ID" value="QLI70738.1"/>
    <property type="molecule type" value="Genomic_DNA"/>
</dbReference>
<dbReference type="GeneID" id="90967919"/>
<accession>A0A7D5UZI0</accession>
<proteinExistence type="predicted"/>